<dbReference type="PANTHER" id="PTHR24064">
    <property type="entry name" value="SOLUTE CARRIER FAMILY 22 MEMBER"/>
    <property type="match status" value="1"/>
</dbReference>
<evidence type="ECO:0000313" key="8">
    <source>
        <dbReference type="Proteomes" id="UP000271162"/>
    </source>
</evidence>
<evidence type="ECO:0000256" key="2">
    <source>
        <dbReference type="ARBA" id="ARBA00022692"/>
    </source>
</evidence>
<feature type="transmembrane region" description="Helical" evidence="5">
    <location>
        <begin position="63"/>
        <end position="84"/>
    </location>
</feature>
<dbReference type="OMA" id="YTWDACF"/>
<dbReference type="Gene3D" id="1.20.1250.20">
    <property type="entry name" value="MFS general substrate transporter like domains"/>
    <property type="match status" value="1"/>
</dbReference>
<keyword evidence="4 5" id="KW-0472">Membrane</keyword>
<feature type="domain" description="Major facilitator superfamily (MFS) profile" evidence="6">
    <location>
        <begin position="1"/>
        <end position="370"/>
    </location>
</feature>
<dbReference type="InterPro" id="IPR005828">
    <property type="entry name" value="MFS_sugar_transport-like"/>
</dbReference>
<dbReference type="SUPFAM" id="SSF103473">
    <property type="entry name" value="MFS general substrate transporter"/>
    <property type="match status" value="1"/>
</dbReference>
<dbReference type="Pfam" id="PF00083">
    <property type="entry name" value="Sugar_tr"/>
    <property type="match status" value="1"/>
</dbReference>
<dbReference type="AlphaFoldDB" id="A0A0N4Y053"/>
<evidence type="ECO:0000259" key="6">
    <source>
        <dbReference type="PROSITE" id="PS50850"/>
    </source>
</evidence>
<name>A0A0N4Y053_NIPBR</name>
<gene>
    <name evidence="7" type="ORF">NBR_LOCUS8873</name>
</gene>
<evidence type="ECO:0000256" key="3">
    <source>
        <dbReference type="ARBA" id="ARBA00022989"/>
    </source>
</evidence>
<feature type="transmembrane region" description="Helical" evidence="5">
    <location>
        <begin position="119"/>
        <end position="137"/>
    </location>
</feature>
<dbReference type="EMBL" id="UYSL01020061">
    <property type="protein sequence ID" value="VDL72462.1"/>
    <property type="molecule type" value="Genomic_DNA"/>
</dbReference>
<feature type="transmembrane region" description="Helical" evidence="5">
    <location>
        <begin position="96"/>
        <end position="113"/>
    </location>
</feature>
<feature type="transmembrane region" description="Helical" evidence="5">
    <location>
        <begin position="195"/>
        <end position="212"/>
    </location>
</feature>
<keyword evidence="2 5" id="KW-0812">Transmembrane</keyword>
<evidence type="ECO:0000313" key="7">
    <source>
        <dbReference type="EMBL" id="VDL72462.1"/>
    </source>
</evidence>
<dbReference type="GO" id="GO:0016020">
    <property type="term" value="C:membrane"/>
    <property type="evidence" value="ECO:0007669"/>
    <property type="project" value="UniProtKB-SubCell"/>
</dbReference>
<evidence type="ECO:0000256" key="1">
    <source>
        <dbReference type="ARBA" id="ARBA00004141"/>
    </source>
</evidence>
<reference evidence="9" key="1">
    <citation type="submission" date="2017-02" db="UniProtKB">
        <authorList>
            <consortium name="WormBaseParasite"/>
        </authorList>
    </citation>
    <scope>IDENTIFICATION</scope>
</reference>
<proteinExistence type="predicted"/>
<dbReference type="WBParaSite" id="NBR_0000887201-mRNA-1">
    <property type="protein sequence ID" value="NBR_0000887201-mRNA-1"/>
    <property type="gene ID" value="NBR_0000887201"/>
</dbReference>
<comment type="subcellular location">
    <subcellularLocation>
        <location evidence="1">Membrane</location>
        <topology evidence="1">Multi-pass membrane protein</topology>
    </subcellularLocation>
</comment>
<dbReference type="GO" id="GO:0022857">
    <property type="term" value="F:transmembrane transporter activity"/>
    <property type="evidence" value="ECO:0007669"/>
    <property type="project" value="InterPro"/>
</dbReference>
<reference evidence="7 8" key="2">
    <citation type="submission" date="2018-11" db="EMBL/GenBank/DDBJ databases">
        <authorList>
            <consortium name="Pathogen Informatics"/>
        </authorList>
    </citation>
    <scope>NUCLEOTIDE SEQUENCE [LARGE SCALE GENOMIC DNA]</scope>
</reference>
<dbReference type="PROSITE" id="PS00217">
    <property type="entry name" value="SUGAR_TRANSPORT_2"/>
    <property type="match status" value="1"/>
</dbReference>
<feature type="transmembrane region" description="Helical" evidence="5">
    <location>
        <begin position="6"/>
        <end position="23"/>
    </location>
</feature>
<dbReference type="PROSITE" id="PS50850">
    <property type="entry name" value="MFS"/>
    <property type="match status" value="1"/>
</dbReference>
<dbReference type="InterPro" id="IPR005829">
    <property type="entry name" value="Sugar_transporter_CS"/>
</dbReference>
<dbReference type="InterPro" id="IPR036259">
    <property type="entry name" value="MFS_trans_sf"/>
</dbReference>
<evidence type="ECO:0000256" key="4">
    <source>
        <dbReference type="ARBA" id="ARBA00023136"/>
    </source>
</evidence>
<accession>A0A0N4Y053</accession>
<protein>
    <submittedName>
        <fullName evidence="9">MFS domain-containing protein</fullName>
    </submittedName>
</protein>
<sequence>MAAFSQFQFFGVLIGTFLFGALSDMFGRKSVAVGSLTMGFLSAMISGHLTFAPTWQILHGSRFLLGLSLGGALVTQATFVTELILPQQRMLLRGAFNWGIARIMLTTICLIVQEWRAACITSALILLIAILSIALFFPESPTWLHNKGRLDDMRASERHIAKFAGVKYEPVQHKHIERVKTFTEMWRTPGLTQRLVVLWPLWFVAAFCSYGIDLNSNSISGNLYVNQMLFGVLIAISKLILLAVDTYFSKFSRRLLHQGSLLVVSLCFLTLTILTIQQYTGTGVLIVNLIGVVFMEYTWDACFLCTIESLETSCRSSGTGSCSLMARVGAITAPLLTYMNNFWAPTMYFSVFVMASISLLISYKFLIETKGVDLDNVTIEPVFEPHIVAELVQFDAGCRNSAPETANPSPLIGDFVWEVVRRSLIEVLIQ</sequence>
<keyword evidence="3 5" id="KW-1133">Transmembrane helix</keyword>
<feature type="transmembrane region" description="Helical" evidence="5">
    <location>
        <begin position="30"/>
        <end position="51"/>
    </location>
</feature>
<feature type="transmembrane region" description="Helical" evidence="5">
    <location>
        <begin position="224"/>
        <end position="248"/>
    </location>
</feature>
<feature type="transmembrane region" description="Helical" evidence="5">
    <location>
        <begin position="260"/>
        <end position="279"/>
    </location>
</feature>
<dbReference type="STRING" id="27835.A0A0N4Y053"/>
<evidence type="ECO:0000256" key="5">
    <source>
        <dbReference type="SAM" id="Phobius"/>
    </source>
</evidence>
<dbReference type="Proteomes" id="UP000271162">
    <property type="component" value="Unassembled WGS sequence"/>
</dbReference>
<dbReference type="InterPro" id="IPR020846">
    <property type="entry name" value="MFS_dom"/>
</dbReference>
<feature type="transmembrane region" description="Helical" evidence="5">
    <location>
        <begin position="342"/>
        <end position="361"/>
    </location>
</feature>
<keyword evidence="8" id="KW-1185">Reference proteome</keyword>
<organism evidence="9">
    <name type="scientific">Nippostrongylus brasiliensis</name>
    <name type="common">Rat hookworm</name>
    <dbReference type="NCBI Taxonomy" id="27835"/>
    <lineage>
        <taxon>Eukaryota</taxon>
        <taxon>Metazoa</taxon>
        <taxon>Ecdysozoa</taxon>
        <taxon>Nematoda</taxon>
        <taxon>Chromadorea</taxon>
        <taxon>Rhabditida</taxon>
        <taxon>Rhabditina</taxon>
        <taxon>Rhabditomorpha</taxon>
        <taxon>Strongyloidea</taxon>
        <taxon>Heligmosomidae</taxon>
        <taxon>Nippostrongylus</taxon>
    </lineage>
</organism>
<evidence type="ECO:0000313" key="9">
    <source>
        <dbReference type="WBParaSite" id="NBR_0000887201-mRNA-1"/>
    </source>
</evidence>